<dbReference type="Pfam" id="PF03959">
    <property type="entry name" value="FSH1"/>
    <property type="match status" value="1"/>
</dbReference>
<dbReference type="InterPro" id="IPR029058">
    <property type="entry name" value="AB_hydrolase_fold"/>
</dbReference>
<evidence type="ECO:0000313" key="3">
    <source>
        <dbReference type="Proteomes" id="UP001415857"/>
    </source>
</evidence>
<dbReference type="InterPro" id="IPR005645">
    <property type="entry name" value="FSH-like_dom"/>
</dbReference>
<feature type="domain" description="Serine hydrolase" evidence="1">
    <location>
        <begin position="1"/>
        <end position="95"/>
    </location>
</feature>
<gene>
    <name evidence="2" type="ORF">L1049_020314</name>
</gene>
<dbReference type="PANTHER" id="PTHR43268:SF6">
    <property type="entry name" value="THIOSULFATE SULFURTRANSFERASE_RHODANESE-LIKE DOMAIN-CONTAINING PROTEIN 2"/>
    <property type="match status" value="1"/>
</dbReference>
<dbReference type="PANTHER" id="PTHR43268">
    <property type="entry name" value="THIOSULFATE SULFURTRANSFERASE/RHODANESE-LIKE DOMAIN-CONTAINING PROTEIN 2"/>
    <property type="match status" value="1"/>
</dbReference>
<name>A0AAP0S9N8_LIQFO</name>
<accession>A0AAP0S9N8</accession>
<dbReference type="Proteomes" id="UP001415857">
    <property type="component" value="Unassembled WGS sequence"/>
</dbReference>
<dbReference type="EMBL" id="JBBPBK010000001">
    <property type="protein sequence ID" value="KAK9292348.1"/>
    <property type="molecule type" value="Genomic_DNA"/>
</dbReference>
<comment type="caution">
    <text evidence="2">The sequence shown here is derived from an EMBL/GenBank/DDBJ whole genome shotgun (WGS) entry which is preliminary data.</text>
</comment>
<protein>
    <recommendedName>
        <fullName evidence="1">Serine hydrolase domain-containing protein</fullName>
    </recommendedName>
</protein>
<proteinExistence type="predicted"/>
<keyword evidence="3" id="KW-1185">Reference proteome</keyword>
<dbReference type="SUPFAM" id="SSF53474">
    <property type="entry name" value="alpha/beta-Hydrolases"/>
    <property type="match status" value="1"/>
</dbReference>
<reference evidence="2 3" key="1">
    <citation type="journal article" date="2024" name="Plant J.">
        <title>Genome sequences and population genomics reveal climatic adaptation and genomic divergence between two closely related sweetgum species.</title>
        <authorList>
            <person name="Xu W.Q."/>
            <person name="Ren C.Q."/>
            <person name="Zhang X.Y."/>
            <person name="Comes H.P."/>
            <person name="Liu X.H."/>
            <person name="Li Y.G."/>
            <person name="Kettle C.J."/>
            <person name="Jalonen R."/>
            <person name="Gaisberger H."/>
            <person name="Ma Y.Z."/>
            <person name="Qiu Y.X."/>
        </authorList>
    </citation>
    <scope>NUCLEOTIDE SEQUENCE [LARGE SCALE GENOMIC DNA]</scope>
    <source>
        <strain evidence="2">Hangzhou</strain>
    </source>
</reference>
<dbReference type="Gene3D" id="3.40.50.1820">
    <property type="entry name" value="alpha/beta hydrolase"/>
    <property type="match status" value="1"/>
</dbReference>
<evidence type="ECO:0000313" key="2">
    <source>
        <dbReference type="EMBL" id="KAK9292348.1"/>
    </source>
</evidence>
<sequence>MAASVCAQRGKLEGVINFRFAILCSGFALNLLEFEQGSINCPSLHIFGSDHGRDRQIASQASRDLASLFEDGCSVVIEHDSGHIIPTRSPYIDQIKDFLRRFL</sequence>
<dbReference type="AlphaFoldDB" id="A0AAP0S9N8"/>
<dbReference type="InterPro" id="IPR020936">
    <property type="entry name" value="TrhO"/>
</dbReference>
<evidence type="ECO:0000259" key="1">
    <source>
        <dbReference type="Pfam" id="PF03959"/>
    </source>
</evidence>
<organism evidence="2 3">
    <name type="scientific">Liquidambar formosana</name>
    <name type="common">Formosan gum</name>
    <dbReference type="NCBI Taxonomy" id="63359"/>
    <lineage>
        <taxon>Eukaryota</taxon>
        <taxon>Viridiplantae</taxon>
        <taxon>Streptophyta</taxon>
        <taxon>Embryophyta</taxon>
        <taxon>Tracheophyta</taxon>
        <taxon>Spermatophyta</taxon>
        <taxon>Magnoliopsida</taxon>
        <taxon>eudicotyledons</taxon>
        <taxon>Gunneridae</taxon>
        <taxon>Pentapetalae</taxon>
        <taxon>Saxifragales</taxon>
        <taxon>Altingiaceae</taxon>
        <taxon>Liquidambar</taxon>
    </lineage>
</organism>